<protein>
    <submittedName>
        <fullName evidence="1">Uncharacterized protein</fullName>
    </submittedName>
</protein>
<proteinExistence type="predicted"/>
<reference evidence="1" key="1">
    <citation type="submission" date="2014-09" db="EMBL/GenBank/DDBJ databases">
        <authorList>
            <person name="Magalhaes I.L.F."/>
            <person name="Oliveira U."/>
            <person name="Santos F.R."/>
            <person name="Vidigal T.H.D.A."/>
            <person name="Brescovit A.D."/>
            <person name="Santos A.J."/>
        </authorList>
    </citation>
    <scope>NUCLEOTIDE SEQUENCE</scope>
    <source>
        <tissue evidence="1">Shoot tissue taken approximately 20 cm above the soil surface</tissue>
    </source>
</reference>
<accession>A0A0A9AWV7</accession>
<evidence type="ECO:0000313" key="1">
    <source>
        <dbReference type="EMBL" id="JAD53410.1"/>
    </source>
</evidence>
<name>A0A0A9AWV7_ARUDO</name>
<sequence>MSRILQRFQVFGYSQISPLSCLTQPYSFFYCFLSVFITGNTDSRVACDIKRIIVAHMT</sequence>
<reference evidence="1" key="2">
    <citation type="journal article" date="2015" name="Data Brief">
        <title>Shoot transcriptome of the giant reed, Arundo donax.</title>
        <authorList>
            <person name="Barrero R.A."/>
            <person name="Guerrero F.D."/>
            <person name="Moolhuijzen P."/>
            <person name="Goolsby J.A."/>
            <person name="Tidwell J."/>
            <person name="Bellgard S.E."/>
            <person name="Bellgard M.I."/>
        </authorList>
    </citation>
    <scope>NUCLEOTIDE SEQUENCE</scope>
    <source>
        <tissue evidence="1">Shoot tissue taken approximately 20 cm above the soil surface</tissue>
    </source>
</reference>
<dbReference type="AlphaFoldDB" id="A0A0A9AWV7"/>
<organism evidence="1">
    <name type="scientific">Arundo donax</name>
    <name type="common">Giant reed</name>
    <name type="synonym">Donax arundinaceus</name>
    <dbReference type="NCBI Taxonomy" id="35708"/>
    <lineage>
        <taxon>Eukaryota</taxon>
        <taxon>Viridiplantae</taxon>
        <taxon>Streptophyta</taxon>
        <taxon>Embryophyta</taxon>
        <taxon>Tracheophyta</taxon>
        <taxon>Spermatophyta</taxon>
        <taxon>Magnoliopsida</taxon>
        <taxon>Liliopsida</taxon>
        <taxon>Poales</taxon>
        <taxon>Poaceae</taxon>
        <taxon>PACMAD clade</taxon>
        <taxon>Arundinoideae</taxon>
        <taxon>Arundineae</taxon>
        <taxon>Arundo</taxon>
    </lineage>
</organism>
<dbReference type="EMBL" id="GBRH01244485">
    <property type="protein sequence ID" value="JAD53410.1"/>
    <property type="molecule type" value="Transcribed_RNA"/>
</dbReference>